<proteinExistence type="predicted"/>
<dbReference type="OrthoDB" id="9790967at2"/>
<evidence type="ECO:0000256" key="2">
    <source>
        <dbReference type="ARBA" id="ARBA00011915"/>
    </source>
</evidence>
<dbReference type="PANTHER" id="PTHR43176">
    <property type="entry name" value="3-HYDROXYISOBUTYRYL-COA HYDROLASE-RELATED"/>
    <property type="match status" value="1"/>
</dbReference>
<dbReference type="Gene3D" id="3.90.226.10">
    <property type="entry name" value="2-enoyl-CoA Hydratase, Chain A, domain 1"/>
    <property type="match status" value="1"/>
</dbReference>
<keyword evidence="3" id="KW-0378">Hydrolase</keyword>
<dbReference type="Pfam" id="PF16113">
    <property type="entry name" value="ECH_2"/>
    <property type="match status" value="1"/>
</dbReference>
<name>A0A2M8J2Y2_9RHOB</name>
<evidence type="ECO:0000256" key="3">
    <source>
        <dbReference type="ARBA" id="ARBA00022801"/>
    </source>
</evidence>
<dbReference type="CDD" id="cd06558">
    <property type="entry name" value="crotonase-like"/>
    <property type="match status" value="1"/>
</dbReference>
<comment type="caution">
    <text evidence="5">The sequence shown here is derived from an EMBL/GenBank/DDBJ whole genome shotgun (WGS) entry which is preliminary data.</text>
</comment>
<gene>
    <name evidence="5" type="ORF">CVM52_08520</name>
</gene>
<keyword evidence="6" id="KW-1185">Reference proteome</keyword>
<dbReference type="InterPro" id="IPR029045">
    <property type="entry name" value="ClpP/crotonase-like_dom_sf"/>
</dbReference>
<dbReference type="InterPro" id="IPR045004">
    <property type="entry name" value="ECH_dom"/>
</dbReference>
<evidence type="ECO:0000313" key="5">
    <source>
        <dbReference type="EMBL" id="PJE37136.1"/>
    </source>
</evidence>
<dbReference type="RefSeq" id="WP_100162085.1">
    <property type="nucleotide sequence ID" value="NZ_PGTB01000021.1"/>
</dbReference>
<comment type="catalytic activity">
    <reaction evidence="1">
        <text>3-hydroxy-2-methylpropanoyl-CoA + H2O = 3-hydroxy-2-methylpropanoate + CoA + H(+)</text>
        <dbReference type="Rhea" id="RHEA:20888"/>
        <dbReference type="ChEBI" id="CHEBI:11805"/>
        <dbReference type="ChEBI" id="CHEBI:15377"/>
        <dbReference type="ChEBI" id="CHEBI:15378"/>
        <dbReference type="ChEBI" id="CHEBI:57287"/>
        <dbReference type="ChEBI" id="CHEBI:57340"/>
        <dbReference type="EC" id="3.1.2.4"/>
    </reaction>
</comment>
<dbReference type="GO" id="GO:0003860">
    <property type="term" value="F:3-hydroxyisobutyryl-CoA hydrolase activity"/>
    <property type="evidence" value="ECO:0007669"/>
    <property type="project" value="UniProtKB-EC"/>
</dbReference>
<dbReference type="GO" id="GO:0005829">
    <property type="term" value="C:cytosol"/>
    <property type="evidence" value="ECO:0007669"/>
    <property type="project" value="TreeGrafter"/>
</dbReference>
<sequence>MSDLDIRVQGRAGRITLTRPKALNALSYDMCLALDAALKAWRDDDRVALIILDAEGEKAFCAGGDIAQLYDTGTAGDYGYARRFWRDEYRMNARLAEYPKPVVSLMQGFVMGGGVGIGCHGSHRVVGDSTRIAMPETGIGLVPDVGGSLLLAGAPGRLGEYLGLTTARMGPGDAIRAGFADHYLPEQDWPGLVERLCATGELAALTEATSPAPEAVYAAQTQRIDRIFGAGDITAIRAAAESDDCDFARDAAKALNRNSPLSMALTLDMLDRLRPAATIRDALRQEYRATWRVIEHGDFLEGIRAQIIDKDRNPKWRYADAVVPASVVTDLLAPLGEDELTFD</sequence>
<dbReference type="InterPro" id="IPR032259">
    <property type="entry name" value="HIBYL-CoA-H"/>
</dbReference>
<dbReference type="GO" id="GO:0006574">
    <property type="term" value="P:L-valine catabolic process"/>
    <property type="evidence" value="ECO:0007669"/>
    <property type="project" value="TreeGrafter"/>
</dbReference>
<dbReference type="AlphaFoldDB" id="A0A2M8J2Y2"/>
<evidence type="ECO:0000256" key="1">
    <source>
        <dbReference type="ARBA" id="ARBA00001709"/>
    </source>
</evidence>
<dbReference type="EMBL" id="PGTB01000021">
    <property type="protein sequence ID" value="PJE37136.1"/>
    <property type="molecule type" value="Genomic_DNA"/>
</dbReference>
<dbReference type="PANTHER" id="PTHR43176:SF3">
    <property type="entry name" value="3-HYDROXYISOBUTYRYL-COA HYDROLASE, MITOCHONDRIAL"/>
    <property type="match status" value="1"/>
</dbReference>
<accession>A0A2M8J2Y2</accession>
<feature type="domain" description="Enoyl-CoA hydratase/isomerase" evidence="4">
    <location>
        <begin position="13"/>
        <end position="320"/>
    </location>
</feature>
<protein>
    <recommendedName>
        <fullName evidence="2">3-hydroxyisobutyryl-CoA hydrolase</fullName>
        <ecNumber evidence="2">3.1.2.4</ecNumber>
    </recommendedName>
</protein>
<dbReference type="NCBIfam" id="NF004127">
    <property type="entry name" value="PRK05617.1"/>
    <property type="match status" value="1"/>
</dbReference>
<dbReference type="SUPFAM" id="SSF52096">
    <property type="entry name" value="ClpP/crotonase"/>
    <property type="match status" value="1"/>
</dbReference>
<organism evidence="5 6">
    <name type="scientific">Pseudooceanicola lipolyticus</name>
    <dbReference type="NCBI Taxonomy" id="2029104"/>
    <lineage>
        <taxon>Bacteria</taxon>
        <taxon>Pseudomonadati</taxon>
        <taxon>Pseudomonadota</taxon>
        <taxon>Alphaproteobacteria</taxon>
        <taxon>Rhodobacterales</taxon>
        <taxon>Paracoccaceae</taxon>
        <taxon>Pseudooceanicola</taxon>
    </lineage>
</organism>
<reference evidence="5 6" key="1">
    <citation type="journal article" date="2018" name="Int. J. Syst. Evol. Microbiol.">
        <title>Pseudooceanicola lipolyticus sp. nov., a marine alphaproteobacterium, reclassification of Oceanicola flagellatus as Pseudooceanicola flagellatus comb. nov. and emended description of the genus Pseudooceanicola.</title>
        <authorList>
            <person name="Huang M.-M."/>
            <person name="Guo L.-L."/>
            <person name="Wu Y.-H."/>
            <person name="Lai Q.-L."/>
            <person name="Shao Z.-Z."/>
            <person name="Wang C.-S."/>
            <person name="Wu M."/>
            <person name="Xu X.-W."/>
        </authorList>
    </citation>
    <scope>NUCLEOTIDE SEQUENCE [LARGE SCALE GENOMIC DNA]</scope>
    <source>
        <strain evidence="5 6">157</strain>
    </source>
</reference>
<evidence type="ECO:0000259" key="4">
    <source>
        <dbReference type="Pfam" id="PF16113"/>
    </source>
</evidence>
<dbReference type="EC" id="3.1.2.4" evidence="2"/>
<evidence type="ECO:0000313" key="6">
    <source>
        <dbReference type="Proteomes" id="UP000231553"/>
    </source>
</evidence>
<dbReference type="Proteomes" id="UP000231553">
    <property type="component" value="Unassembled WGS sequence"/>
</dbReference>